<dbReference type="EnsemblBacteria" id="AAV47906">
    <property type="protein sequence ID" value="AAV47906"/>
    <property type="gene ID" value="rrnAC3202"/>
</dbReference>
<dbReference type="PATRIC" id="fig|272569.17.peg.3740"/>
<reference evidence="2 4" key="2">
    <citation type="submission" date="2019-04" db="EMBL/GenBank/DDBJ databases">
        <title>Methylomes of two halophilic Archaea, Haloarcula marismortui and Haloferax mediterranei.</title>
        <authorList>
            <person name="DasSarma S."/>
            <person name="DasSarma P."/>
            <person name="DasSarma S."/>
            <person name="Fomenkov A."/>
            <person name="Vincze T."/>
            <person name="Anton B.P."/>
            <person name="Roberts R.J."/>
        </authorList>
    </citation>
    <scope>NUCLEOTIDE SEQUENCE [LARGE SCALE GENOMIC DNA]</scope>
    <source>
        <strain evidence="2 4">ATCC 43049</strain>
    </source>
</reference>
<sequence>MTDYLDGSSEPDEVRYSYCVSRREILAAGAAGVATGLAGCNAFNQDESLDGTDSTPPPEEDQQLDIQVNLVEVSLDTIRFKLFGIKDYDPDTFRVDIYSNAPVADDDDRRPLAREEYQAFPQVYGAKARFEDANEYFDGYLNTPQELIFEIAIDDGEAQEVHRTHEAIMMFENKARVTTEIRSLGPKFASRETWDSDTTPKQKVELWYNEPDESPFNVPKLDKSEYSETDVDGDDWFDLKNIEITVLVRTPIFTTAFYVDDDDEVQGPYYDWTVFTVRMSEIEYLEAVYFNSPSTMRIAVPDTEWSIGDGGARQKEIPHKTNYGSNVTVGNISEPVAQESDDAVVQLLEAAVFPDRSPNEFVGANPLRFAVGRAVSKRWARKIEEAFENKHYLSSLETPDYHKLTVLKAFVGDALPYKWTLGRYHNSPEESIIELFKNGTEGVENTEGADCVTASILFAGIGYWLVDAEPVLPWVYVSGRVKHLFTGWGGLDMPDLSRNRSPNALGYEGPDTPHSSDKISYDYWNVECTEGFSSIGFIRGSIADTQYLAAWSNGDPLQLTTHIRLNEADEPDIDGEIKVDRTENEGIIKVFDDNPLYRFESE</sequence>
<dbReference type="EMBL" id="AY596297">
    <property type="protein sequence ID" value="AAV47906.1"/>
    <property type="molecule type" value="Genomic_DNA"/>
</dbReference>
<gene>
    <name evidence="1" type="ordered locus">rrnAC3202</name>
    <name evidence="2" type="ORF">E6P14_17580</name>
</gene>
<keyword evidence="3" id="KW-1185">Reference proteome</keyword>
<dbReference type="GeneID" id="41340167"/>
<protein>
    <submittedName>
        <fullName evidence="1">Uncharacterized protein</fullName>
    </submittedName>
</protein>
<dbReference type="KEGG" id="hma:rrnAC3202"/>
<evidence type="ECO:0000313" key="4">
    <source>
        <dbReference type="Proteomes" id="UP000298722"/>
    </source>
</evidence>
<organism evidence="1 3">
    <name type="scientific">Haloarcula marismortui (strain ATCC 43049 / DSM 3752 / JCM 8966 / VKM B-1809)</name>
    <name type="common">Halobacterium marismortui</name>
    <dbReference type="NCBI Taxonomy" id="272569"/>
    <lineage>
        <taxon>Archaea</taxon>
        <taxon>Methanobacteriati</taxon>
        <taxon>Methanobacteriota</taxon>
        <taxon>Stenosarchaea group</taxon>
        <taxon>Halobacteria</taxon>
        <taxon>Halobacteriales</taxon>
        <taxon>Haloarculaceae</taxon>
        <taxon>Haloarcula</taxon>
    </lineage>
</organism>
<dbReference type="Proteomes" id="UP000001169">
    <property type="component" value="Chromosome I"/>
</dbReference>
<dbReference type="EMBL" id="CP039138">
    <property type="protein sequence ID" value="QCP92581.1"/>
    <property type="molecule type" value="Genomic_DNA"/>
</dbReference>
<evidence type="ECO:0000313" key="3">
    <source>
        <dbReference type="Proteomes" id="UP000001169"/>
    </source>
</evidence>
<evidence type="ECO:0000313" key="1">
    <source>
        <dbReference type="EMBL" id="AAV47906.1"/>
    </source>
</evidence>
<proteinExistence type="predicted"/>
<dbReference type="HOGENOM" id="CLU_453170_0_0_2"/>
<dbReference type="Proteomes" id="UP000298722">
    <property type="component" value="Chromosome"/>
</dbReference>
<dbReference type="eggNOG" id="ENOG502N5Z2">
    <property type="taxonomic scope" value="Archaea"/>
</dbReference>
<accession>Q5UXU7</accession>
<dbReference type="PaxDb" id="272569-rrnAC3202"/>
<name>Q5UXU7_HALMA</name>
<dbReference type="AlphaFoldDB" id="Q5UXU7"/>
<reference evidence="1 3" key="1">
    <citation type="journal article" date="2004" name="Genome Res.">
        <title>Genome sequence of Haloarcula marismortui: a halophilic archaeon from the Dead Sea.</title>
        <authorList>
            <person name="Baliga N.S."/>
            <person name="Bonneau R."/>
            <person name="Facciotti M.T."/>
            <person name="Pan M."/>
            <person name="Glusman G."/>
            <person name="Deutsch E.W."/>
            <person name="Shannon P."/>
            <person name="Chiu Y."/>
            <person name="Weng R.S."/>
            <person name="Gan R.R."/>
            <person name="Hung P."/>
            <person name="Date S.V."/>
            <person name="Marcotte E."/>
            <person name="Hood L."/>
            <person name="Ng W.V."/>
        </authorList>
    </citation>
    <scope>NUCLEOTIDE SEQUENCE [LARGE SCALE GENOMIC DNA]</scope>
    <source>
        <strain evidence="1">ATCC 43049</strain>
        <strain evidence="3">ATCC 43049 / DSM 3752 / JCM 8966 / VKM B-1809</strain>
    </source>
</reference>
<evidence type="ECO:0000313" key="2">
    <source>
        <dbReference type="EMBL" id="QCP92581.1"/>
    </source>
</evidence>
<dbReference type="RefSeq" id="WP_011224667.1">
    <property type="nucleotide sequence ID" value="NC_006396.1"/>
</dbReference>